<dbReference type="InterPro" id="IPR008469">
    <property type="entry name" value="DREPP"/>
</dbReference>
<dbReference type="GO" id="GO:0005886">
    <property type="term" value="C:plasma membrane"/>
    <property type="evidence" value="ECO:0007669"/>
    <property type="project" value="InterPro"/>
</dbReference>
<proteinExistence type="predicted"/>
<organism evidence="2 3">
    <name type="scientific">Carnegiea gigantea</name>
    <dbReference type="NCBI Taxonomy" id="171969"/>
    <lineage>
        <taxon>Eukaryota</taxon>
        <taxon>Viridiplantae</taxon>
        <taxon>Streptophyta</taxon>
        <taxon>Embryophyta</taxon>
        <taxon>Tracheophyta</taxon>
        <taxon>Spermatophyta</taxon>
        <taxon>Magnoliopsida</taxon>
        <taxon>eudicotyledons</taxon>
        <taxon>Gunneridae</taxon>
        <taxon>Pentapetalae</taxon>
        <taxon>Caryophyllales</taxon>
        <taxon>Cactineae</taxon>
        <taxon>Cactaceae</taxon>
        <taxon>Cactoideae</taxon>
        <taxon>Echinocereeae</taxon>
        <taxon>Carnegiea</taxon>
    </lineage>
</organism>
<name>A0A9Q1GSS9_9CARY</name>
<dbReference type="PANTHER" id="PTHR38522:SF2">
    <property type="entry name" value="PLASMA MEMBRANE-ASSOCIATED CATION-BINDING PROTEIN 1"/>
    <property type="match status" value="1"/>
</dbReference>
<dbReference type="PANTHER" id="PTHR38522">
    <property type="entry name" value="PLASMA MEMBRANE-ASSOCIATED CATION-BINDING PROTEIN 1"/>
    <property type="match status" value="1"/>
</dbReference>
<dbReference type="Pfam" id="PF05558">
    <property type="entry name" value="DREPP"/>
    <property type="match status" value="1"/>
</dbReference>
<sequence length="212" mass="23754">MGYWKTKVLPKFQKVFGKDASKKAAAAEACKSFDETKEEISKQVEEKKIELQPMVIQIYEASSIEIKTLVKEPKEAGLKKQSVKVQKFLDELLKIDFPGTKTVCEATSKCGPALLPGPVMFMLEKVSTFVAIEKKPREANVEDPTLAEETTTEETTAKEETTVEETEKEIVVEEDKPKEDTTPSETEKQAEPESTKNVKEEEKPEAEEPPKA</sequence>
<dbReference type="Proteomes" id="UP001153076">
    <property type="component" value="Unassembled WGS sequence"/>
</dbReference>
<evidence type="ECO:0000313" key="2">
    <source>
        <dbReference type="EMBL" id="KAJ8426251.1"/>
    </source>
</evidence>
<gene>
    <name evidence="2" type="ORF">Cgig2_031992</name>
</gene>
<evidence type="ECO:0000313" key="3">
    <source>
        <dbReference type="Proteomes" id="UP001153076"/>
    </source>
</evidence>
<dbReference type="AlphaFoldDB" id="A0A9Q1GSS9"/>
<comment type="caution">
    <text evidence="2">The sequence shown here is derived from an EMBL/GenBank/DDBJ whole genome shotgun (WGS) entry which is preliminary data.</text>
</comment>
<protein>
    <submittedName>
        <fullName evidence="2">Uncharacterized protein</fullName>
    </submittedName>
</protein>
<dbReference type="OrthoDB" id="1933409at2759"/>
<reference evidence="2" key="1">
    <citation type="submission" date="2022-04" db="EMBL/GenBank/DDBJ databases">
        <title>Carnegiea gigantea Genome sequencing and assembly v2.</title>
        <authorList>
            <person name="Copetti D."/>
            <person name="Sanderson M.J."/>
            <person name="Burquez A."/>
            <person name="Wojciechowski M.F."/>
        </authorList>
    </citation>
    <scope>NUCLEOTIDE SEQUENCE</scope>
    <source>
        <strain evidence="2">SGP5-SGP5p</strain>
        <tissue evidence="2">Aerial part</tissue>
    </source>
</reference>
<accession>A0A9Q1GSS9</accession>
<evidence type="ECO:0000256" key="1">
    <source>
        <dbReference type="SAM" id="MobiDB-lite"/>
    </source>
</evidence>
<dbReference type="EMBL" id="JAKOGI010001325">
    <property type="protein sequence ID" value="KAJ8426251.1"/>
    <property type="molecule type" value="Genomic_DNA"/>
</dbReference>
<feature type="compositionally biased region" description="Basic and acidic residues" evidence="1">
    <location>
        <begin position="168"/>
        <end position="212"/>
    </location>
</feature>
<feature type="region of interest" description="Disordered" evidence="1">
    <location>
        <begin position="138"/>
        <end position="212"/>
    </location>
</feature>
<keyword evidence="3" id="KW-1185">Reference proteome</keyword>